<name>A0ABU8KRR7_9HYPH</name>
<dbReference type="RefSeq" id="WP_337104900.1">
    <property type="nucleotide sequence ID" value="NZ_JAPYKS010000002.1"/>
</dbReference>
<dbReference type="PIRSF" id="PIRSF028744">
    <property type="entry name" value="Addict_mod_HI1419"/>
    <property type="match status" value="1"/>
</dbReference>
<dbReference type="PANTHER" id="PTHR41791">
    <property type="entry name" value="SSL7039 PROTEIN"/>
    <property type="match status" value="1"/>
</dbReference>
<dbReference type="PANTHER" id="PTHR41791:SF1">
    <property type="entry name" value="SSL7039 PROTEIN"/>
    <property type="match status" value="1"/>
</dbReference>
<sequence>MIEVRKTAEFVGWFKSLKDVRAKARIQIRIDRVELGNLGDAKFFDGIGELRVDYGPGYRIYFVKASNTIIILLCGGDKSSQKADIKKAIGMTKEVK</sequence>
<dbReference type="Pfam" id="PF05973">
    <property type="entry name" value="Gp49"/>
    <property type="match status" value="1"/>
</dbReference>
<dbReference type="InterPro" id="IPR009241">
    <property type="entry name" value="HigB-like"/>
</dbReference>
<gene>
    <name evidence="1" type="ORF">O7A60_02630</name>
</gene>
<reference evidence="1 2" key="1">
    <citation type="submission" date="2022-12" db="EMBL/GenBank/DDBJ databases">
        <authorList>
            <person name="Muema E."/>
        </authorList>
    </citation>
    <scope>NUCLEOTIDE SEQUENCE [LARGE SCALE GENOMIC DNA]</scope>
    <source>
        <strain evidence="2">1326</strain>
    </source>
</reference>
<evidence type="ECO:0000313" key="2">
    <source>
        <dbReference type="Proteomes" id="UP001387293"/>
    </source>
</evidence>
<accession>A0ABU8KRR7</accession>
<dbReference type="Proteomes" id="UP001387293">
    <property type="component" value="Unassembled WGS sequence"/>
</dbReference>
<evidence type="ECO:0000313" key="1">
    <source>
        <dbReference type="EMBL" id="MEI9407673.1"/>
    </source>
</evidence>
<dbReference type="InterPro" id="IPR014056">
    <property type="entry name" value="TypeIITA-like_toxin_pred"/>
</dbReference>
<comment type="caution">
    <text evidence="1">The sequence shown here is derived from an EMBL/GenBank/DDBJ whole genome shotgun (WGS) entry which is preliminary data.</text>
</comment>
<dbReference type="NCBIfam" id="TIGR02683">
    <property type="entry name" value="upstrm_HI1419"/>
    <property type="match status" value="1"/>
</dbReference>
<dbReference type="EMBL" id="JAPYKS010000002">
    <property type="protein sequence ID" value="MEI9407673.1"/>
    <property type="molecule type" value="Genomic_DNA"/>
</dbReference>
<organism evidence="1 2">
    <name type="scientific">Mesorhizobium salmacidum</name>
    <dbReference type="NCBI Taxonomy" id="3015171"/>
    <lineage>
        <taxon>Bacteria</taxon>
        <taxon>Pseudomonadati</taxon>
        <taxon>Pseudomonadota</taxon>
        <taxon>Alphaproteobacteria</taxon>
        <taxon>Hyphomicrobiales</taxon>
        <taxon>Phyllobacteriaceae</taxon>
        <taxon>Mesorhizobium</taxon>
    </lineage>
</organism>
<proteinExistence type="predicted"/>
<protein>
    <submittedName>
        <fullName evidence="1">Type II toxin-antitoxin system RelE/ParE family toxin</fullName>
    </submittedName>
</protein>
<keyword evidence="2" id="KW-1185">Reference proteome</keyword>